<feature type="domain" description="Methyltransferase" evidence="5">
    <location>
        <begin position="107"/>
        <end position="200"/>
    </location>
</feature>
<keyword evidence="3 4" id="KW-0949">S-adenosyl-L-methionine</keyword>
<evidence type="ECO:0000256" key="4">
    <source>
        <dbReference type="HAMAP-Rule" id="MF_02126"/>
    </source>
</evidence>
<dbReference type="InterPro" id="IPR025714">
    <property type="entry name" value="Methyltranfer_dom"/>
</dbReference>
<evidence type="ECO:0000313" key="6">
    <source>
        <dbReference type="EMBL" id="AEL25436.1"/>
    </source>
</evidence>
<dbReference type="EMBL" id="CP002955">
    <property type="protein sequence ID" value="AEL25436.1"/>
    <property type="molecule type" value="Genomic_DNA"/>
</dbReference>
<dbReference type="CDD" id="cd02440">
    <property type="entry name" value="AdoMet_MTases"/>
    <property type="match status" value="1"/>
</dbReference>
<dbReference type="OrthoDB" id="9800643at2"/>
<keyword evidence="1 4" id="KW-0489">Methyltransferase</keyword>
<evidence type="ECO:0000256" key="3">
    <source>
        <dbReference type="ARBA" id="ARBA00022691"/>
    </source>
</evidence>
<sequence>MNLREIYKAYVNQLTSLYPDTEARSLVMWLFEAYLSVDRKDVLNNQPILQIPEALQNAMNKLMAGEPIQYILEKAPFYGREFRVGPGVLIPRNETEELVQLILQNHKGKMKVLDLGTGSGCIAITLALEWAEAEVSGLDISEQALAVANENAAKYAAKLNFIKADVLQKDLNLEKFDLMVSNPPYVLEKERTLMQANVLKHEPELALFVPDEDPLRFYKAICLHAKESLHPNGFLYFEINEAFGPEVVSMMNSEGFGEVRLVQDINGKDRIVYGQVQQTES</sequence>
<dbReference type="eggNOG" id="COG2890">
    <property type="taxonomic scope" value="Bacteria"/>
</dbReference>
<dbReference type="PROSITE" id="PS00092">
    <property type="entry name" value="N6_MTASE"/>
    <property type="match status" value="1"/>
</dbReference>
<dbReference type="InterPro" id="IPR002052">
    <property type="entry name" value="DNA_methylase_N6_adenine_CS"/>
</dbReference>
<feature type="binding site" evidence="4">
    <location>
        <begin position="182"/>
        <end position="185"/>
    </location>
    <ligand>
        <name>substrate</name>
    </ligand>
</feature>
<dbReference type="PANTHER" id="PTHR18895">
    <property type="entry name" value="HEMK METHYLTRANSFERASE"/>
    <property type="match status" value="1"/>
</dbReference>
<gene>
    <name evidence="4" type="primary">prmC</name>
    <name evidence="6" type="ordered locus">Cycma_1682</name>
</gene>
<dbReference type="RefSeq" id="WP_014019731.1">
    <property type="nucleotide sequence ID" value="NC_015914.1"/>
</dbReference>
<protein>
    <recommendedName>
        <fullName evidence="4">Release factor glutamine methyltransferase</fullName>
        <shortName evidence="4">RF MTase</shortName>
        <ecNumber evidence="4">2.1.1.297</ecNumber>
    </recommendedName>
    <alternativeName>
        <fullName evidence="4">N5-glutamine methyltransferase PrmC</fullName>
    </alternativeName>
    <alternativeName>
        <fullName evidence="4">Protein-(glutamine-N5) MTase PrmC</fullName>
    </alternativeName>
    <alternativeName>
        <fullName evidence="4">Protein-glutamine N-methyltransferase PrmC</fullName>
    </alternativeName>
</protein>
<keyword evidence="2 4" id="KW-0808">Transferase</keyword>
<evidence type="ECO:0000256" key="2">
    <source>
        <dbReference type="ARBA" id="ARBA00022679"/>
    </source>
</evidence>
<dbReference type="Gene3D" id="1.10.8.10">
    <property type="entry name" value="DNA helicase RuvA subunit, C-terminal domain"/>
    <property type="match status" value="1"/>
</dbReference>
<dbReference type="HAMAP" id="MF_02126">
    <property type="entry name" value="RF_methyltr_PrmC"/>
    <property type="match status" value="1"/>
</dbReference>
<dbReference type="InterPro" id="IPR004556">
    <property type="entry name" value="HemK-like"/>
</dbReference>
<dbReference type="STRING" id="880070.Cycma_1682"/>
<comment type="caution">
    <text evidence="4">Lacks conserved residue(s) required for the propagation of feature annotation.</text>
</comment>
<dbReference type="HOGENOM" id="CLU_018398_3_2_10"/>
<feature type="binding site" evidence="4">
    <location>
        <position position="139"/>
    </location>
    <ligand>
        <name>S-adenosyl-L-methionine</name>
        <dbReference type="ChEBI" id="CHEBI:59789"/>
    </ligand>
</feature>
<dbReference type="GO" id="GO:0003676">
    <property type="term" value="F:nucleic acid binding"/>
    <property type="evidence" value="ECO:0007669"/>
    <property type="project" value="InterPro"/>
</dbReference>
<comment type="similarity">
    <text evidence="4">Belongs to the protein N5-glutamine methyltransferase family. PrmC subfamily.</text>
</comment>
<evidence type="ECO:0000313" key="7">
    <source>
        <dbReference type="Proteomes" id="UP000001635"/>
    </source>
</evidence>
<dbReference type="Gene3D" id="3.40.50.150">
    <property type="entry name" value="Vaccinia Virus protein VP39"/>
    <property type="match status" value="1"/>
</dbReference>
<dbReference type="NCBIfam" id="TIGR03534">
    <property type="entry name" value="RF_mod_PrmC"/>
    <property type="match status" value="1"/>
</dbReference>
<name>G0IUP4_CYCMS</name>
<dbReference type="SUPFAM" id="SSF53335">
    <property type="entry name" value="S-adenosyl-L-methionine-dependent methyltransferases"/>
    <property type="match status" value="1"/>
</dbReference>
<evidence type="ECO:0000259" key="5">
    <source>
        <dbReference type="Pfam" id="PF13847"/>
    </source>
</evidence>
<dbReference type="GO" id="GO:0032259">
    <property type="term" value="P:methylation"/>
    <property type="evidence" value="ECO:0007669"/>
    <property type="project" value="UniProtKB-KW"/>
</dbReference>
<keyword evidence="7" id="KW-1185">Reference proteome</keyword>
<dbReference type="KEGG" id="cmr:Cycma_1682"/>
<evidence type="ECO:0000256" key="1">
    <source>
        <dbReference type="ARBA" id="ARBA00022603"/>
    </source>
</evidence>
<organism evidence="6 7">
    <name type="scientific">Cyclobacterium marinum (strain ATCC 25205 / DSM 745 / LMG 13164 / NCIMB 1802)</name>
    <name type="common">Flectobacillus marinus</name>
    <dbReference type="NCBI Taxonomy" id="880070"/>
    <lineage>
        <taxon>Bacteria</taxon>
        <taxon>Pseudomonadati</taxon>
        <taxon>Bacteroidota</taxon>
        <taxon>Cytophagia</taxon>
        <taxon>Cytophagales</taxon>
        <taxon>Cyclobacteriaceae</taxon>
        <taxon>Cyclobacterium</taxon>
    </lineage>
</organism>
<accession>G0IUP4</accession>
<feature type="binding site" evidence="4">
    <location>
        <position position="182"/>
    </location>
    <ligand>
        <name>S-adenosyl-L-methionine</name>
        <dbReference type="ChEBI" id="CHEBI:59789"/>
    </ligand>
</feature>
<feature type="binding site" evidence="4">
    <location>
        <begin position="116"/>
        <end position="120"/>
    </location>
    <ligand>
        <name>S-adenosyl-L-methionine</name>
        <dbReference type="ChEBI" id="CHEBI:59789"/>
    </ligand>
</feature>
<dbReference type="PANTHER" id="PTHR18895:SF74">
    <property type="entry name" value="MTRF1L RELEASE FACTOR GLUTAMINE METHYLTRANSFERASE"/>
    <property type="match status" value="1"/>
</dbReference>
<comment type="catalytic activity">
    <reaction evidence="4">
        <text>L-glutaminyl-[peptide chain release factor] + S-adenosyl-L-methionine = N(5)-methyl-L-glutaminyl-[peptide chain release factor] + S-adenosyl-L-homocysteine + H(+)</text>
        <dbReference type="Rhea" id="RHEA:42896"/>
        <dbReference type="Rhea" id="RHEA-COMP:10271"/>
        <dbReference type="Rhea" id="RHEA-COMP:10272"/>
        <dbReference type="ChEBI" id="CHEBI:15378"/>
        <dbReference type="ChEBI" id="CHEBI:30011"/>
        <dbReference type="ChEBI" id="CHEBI:57856"/>
        <dbReference type="ChEBI" id="CHEBI:59789"/>
        <dbReference type="ChEBI" id="CHEBI:61891"/>
        <dbReference type="EC" id="2.1.1.297"/>
    </reaction>
</comment>
<comment type="function">
    <text evidence="4">Methylates the class 1 translation termination release factors RF1/PrfA and RF2/PrfB on the glutamine residue of the universally conserved GGQ motif.</text>
</comment>
<dbReference type="InterPro" id="IPR019874">
    <property type="entry name" value="RF_methyltr_PrmC"/>
</dbReference>
<reference evidence="7" key="1">
    <citation type="submission" date="2011-07" db="EMBL/GenBank/DDBJ databases">
        <title>The complete genome of Cyclobacterium marinum DSM 745.</title>
        <authorList>
            <person name="Lucas S."/>
            <person name="Han J."/>
            <person name="Lapidus A."/>
            <person name="Bruce D."/>
            <person name="Goodwin L."/>
            <person name="Pitluck S."/>
            <person name="Peters L."/>
            <person name="Kyrpides N."/>
            <person name="Mavromatis K."/>
            <person name="Ivanova N."/>
            <person name="Ovchinnikova G."/>
            <person name="Chertkov O."/>
            <person name="Detter J.C."/>
            <person name="Tapia R."/>
            <person name="Han C."/>
            <person name="Land M."/>
            <person name="Hauser L."/>
            <person name="Markowitz V."/>
            <person name="Cheng J.-F."/>
            <person name="Hugenholtz P."/>
            <person name="Woyke T."/>
            <person name="Wu D."/>
            <person name="Tindall B."/>
            <person name="Schuetze A."/>
            <person name="Brambilla E."/>
            <person name="Klenk H.-P."/>
            <person name="Eisen J.A."/>
        </authorList>
    </citation>
    <scope>NUCLEOTIDE SEQUENCE [LARGE SCALE GENOMIC DNA]</scope>
    <source>
        <strain evidence="7">ATCC 25205 / DSM 745 / LMG 13164 / NCIMB 1802</strain>
    </source>
</reference>
<dbReference type="GO" id="GO:0102559">
    <property type="term" value="F:peptide chain release factor N(5)-glutamine methyltransferase activity"/>
    <property type="evidence" value="ECO:0007669"/>
    <property type="project" value="UniProtKB-EC"/>
</dbReference>
<dbReference type="Pfam" id="PF13847">
    <property type="entry name" value="Methyltransf_31"/>
    <property type="match status" value="1"/>
</dbReference>
<proteinExistence type="inferred from homology"/>
<dbReference type="AlphaFoldDB" id="G0IUP4"/>
<dbReference type="Proteomes" id="UP000001635">
    <property type="component" value="Chromosome"/>
</dbReference>
<dbReference type="NCBIfam" id="TIGR00536">
    <property type="entry name" value="hemK_fam"/>
    <property type="match status" value="1"/>
</dbReference>
<dbReference type="EC" id="2.1.1.297" evidence="4"/>
<dbReference type="InterPro" id="IPR029063">
    <property type="entry name" value="SAM-dependent_MTases_sf"/>
</dbReference>
<dbReference type="InterPro" id="IPR050320">
    <property type="entry name" value="N5-glutamine_MTase"/>
</dbReference>